<keyword evidence="4" id="KW-1185">Reference proteome</keyword>
<dbReference type="OrthoDB" id="29546at2759"/>
<feature type="compositionally biased region" description="Basic and acidic residues" evidence="1">
    <location>
        <begin position="941"/>
        <end position="968"/>
    </location>
</feature>
<gene>
    <name evidence="3" type="ORF">CBOVIS_LOCUS9399</name>
</gene>
<feature type="compositionally biased region" description="Polar residues" evidence="1">
    <location>
        <begin position="1046"/>
        <end position="1079"/>
    </location>
</feature>
<protein>
    <recommendedName>
        <fullName evidence="2">Rho-GAP domain-containing protein</fullName>
    </recommendedName>
</protein>
<dbReference type="InterPro" id="IPR042869">
    <property type="entry name" value="ARHGAP11A/B"/>
</dbReference>
<dbReference type="SMART" id="SM00324">
    <property type="entry name" value="RhoGAP"/>
    <property type="match status" value="1"/>
</dbReference>
<feature type="compositionally biased region" description="Polar residues" evidence="1">
    <location>
        <begin position="969"/>
        <end position="986"/>
    </location>
</feature>
<feature type="domain" description="Rho-GAP" evidence="2">
    <location>
        <begin position="49"/>
        <end position="268"/>
    </location>
</feature>
<reference evidence="3 4" key="1">
    <citation type="submission" date="2020-04" db="EMBL/GenBank/DDBJ databases">
        <authorList>
            <person name="Laetsch R D."/>
            <person name="Stevens L."/>
            <person name="Kumar S."/>
            <person name="Blaxter L. M."/>
        </authorList>
    </citation>
    <scope>NUCLEOTIDE SEQUENCE [LARGE SCALE GENOMIC DNA]</scope>
</reference>
<evidence type="ECO:0000313" key="3">
    <source>
        <dbReference type="EMBL" id="CAB3407473.1"/>
    </source>
</evidence>
<dbReference type="PROSITE" id="PS50238">
    <property type="entry name" value="RHOGAP"/>
    <property type="match status" value="1"/>
</dbReference>
<evidence type="ECO:0000256" key="1">
    <source>
        <dbReference type="SAM" id="MobiDB-lite"/>
    </source>
</evidence>
<dbReference type="InterPro" id="IPR008936">
    <property type="entry name" value="Rho_GTPase_activation_prot"/>
</dbReference>
<dbReference type="AlphaFoldDB" id="A0A8S1F0J5"/>
<feature type="region of interest" description="Disordered" evidence="1">
    <location>
        <begin position="1046"/>
        <end position="1085"/>
    </location>
</feature>
<dbReference type="Proteomes" id="UP000494206">
    <property type="component" value="Unassembled WGS sequence"/>
</dbReference>
<dbReference type="Gene3D" id="1.10.555.10">
    <property type="entry name" value="Rho GTPase activation protein"/>
    <property type="match status" value="1"/>
</dbReference>
<feature type="compositionally biased region" description="Polar residues" evidence="1">
    <location>
        <begin position="474"/>
        <end position="498"/>
    </location>
</feature>
<dbReference type="PANTHER" id="PTHR15670:SF4">
    <property type="entry name" value="RHO GTPASE-ACTIVATING PROTEIN 11A"/>
    <property type="match status" value="1"/>
</dbReference>
<feature type="region of interest" description="Disordered" evidence="1">
    <location>
        <begin position="380"/>
        <end position="518"/>
    </location>
</feature>
<dbReference type="CDD" id="cd00159">
    <property type="entry name" value="RhoGAP"/>
    <property type="match status" value="1"/>
</dbReference>
<name>A0A8S1F0J5_9PELO</name>
<feature type="region of interest" description="Disordered" evidence="1">
    <location>
        <begin position="938"/>
        <end position="993"/>
    </location>
</feature>
<comment type="caution">
    <text evidence="3">The sequence shown here is derived from an EMBL/GenBank/DDBJ whole genome shotgun (WGS) entry which is preliminary data.</text>
</comment>
<evidence type="ECO:0000313" key="4">
    <source>
        <dbReference type="Proteomes" id="UP000494206"/>
    </source>
</evidence>
<dbReference type="GO" id="GO:0007165">
    <property type="term" value="P:signal transduction"/>
    <property type="evidence" value="ECO:0007669"/>
    <property type="project" value="InterPro"/>
</dbReference>
<dbReference type="Pfam" id="PF00620">
    <property type="entry name" value="RhoGAP"/>
    <property type="match status" value="1"/>
</dbReference>
<proteinExistence type="predicted"/>
<accession>A0A8S1F0J5</accession>
<evidence type="ECO:0000259" key="2">
    <source>
        <dbReference type="PROSITE" id="PS50238"/>
    </source>
</evidence>
<sequence>MHDKRDELDFRLVNSYPCGSKKSSGVVFEPFGTNTRYRLTLGEVQSVNVDLDVAVGNGWTRITLKEVPSFLFDAFQLIFKEGLNIDGIFRREGNSVRLNRPDVHDFYRGLRAIPPEFTVIDVCTLIKRFLRDIKPTLLNSEEIRAKLLKRAARCRDENHFKLSHQEIDYIFKSHPMLAPAHLGTLGYVVRMLLRISEYASCHKMTADNLAVVLVGAIFGDFMGGGTDSRKKGAQHRKCTQKELMSKKDDMNLQVAAVKLLIINANLIGLPTGHYVSSNRHLMPHSIVRSTSAMPNIRCSSSSDNDFVLDSIAKPTPTTPRTSMFGVSNRNLCRRDSDLTGILAAKAKHQKDIESATKVKKRSSSFLPITSLRGFREKVSSQFLRRAKSPSPERKPMVSPRKLDFSCSDDEPRSPTIRPMMRRGNTPSVSESRCGSIGSTSSGRQSRSHQARKGTMNSAQRKSIMDIEKLKKPSIVSSESTTSTMTNRSLRRVSQSEQNSGGGAAALKRRESDECRTTASGDTAIVVTPPSLRKKKKKMTPMRRNTVSIGSIICKSNRNKVSTSPQRRATCWEVGTIREEKENVAAPSESCGNLLIGDRPDESVASDTFELTNSFIDVVNHEARRRRACFSERRQRKKPNSESLMVLNGSAVFEKSDVKWRKDSGNDGPDSVVMQNRLQSIVGTPTKAEAAAMAQFLRASTSSTPFTGIGRVAATPMTLTNVDSIGIKKQHENGHVWVGEKQTVMQSPQPKRSGHCEETRAMSAAPNLASMRRATPPPPSSLYTSPLRDPIVAPSRFTIQSPVLRRAFESQQRLSATKTMSPLVTRSKSHLCDEKVSRNEYAALATPPRCRRVRTPPRPSSLIYSTPMQNRKPMGGNPLGTASRPLLSSSSSLASFRSIQPLPPPSPLVFRKAIPSTPTTPHSRKAMPAKDVFKCPVLPPIKDLRPQTKSADLDDRHYPHRPASKEPRHVSTSALEDQIKSRSSSRASGVFDGESDTEFGFGEYNDVIKSANNEMNLPTRHQSLESRPSVVEIRTSNSGFVRSRVNQFQGLSRASIDNSSSGRTSAFSMRSTETLSSVEGNTKPKT</sequence>
<dbReference type="EMBL" id="CADEPM010000006">
    <property type="protein sequence ID" value="CAB3407473.1"/>
    <property type="molecule type" value="Genomic_DNA"/>
</dbReference>
<dbReference type="SUPFAM" id="SSF48350">
    <property type="entry name" value="GTPase activation domain, GAP"/>
    <property type="match status" value="1"/>
</dbReference>
<organism evidence="3 4">
    <name type="scientific">Caenorhabditis bovis</name>
    <dbReference type="NCBI Taxonomy" id="2654633"/>
    <lineage>
        <taxon>Eukaryota</taxon>
        <taxon>Metazoa</taxon>
        <taxon>Ecdysozoa</taxon>
        <taxon>Nematoda</taxon>
        <taxon>Chromadorea</taxon>
        <taxon>Rhabditida</taxon>
        <taxon>Rhabditina</taxon>
        <taxon>Rhabditomorpha</taxon>
        <taxon>Rhabditoidea</taxon>
        <taxon>Rhabditidae</taxon>
        <taxon>Peloderinae</taxon>
        <taxon>Caenorhabditis</taxon>
    </lineage>
</organism>
<feature type="compositionally biased region" description="Polar residues" evidence="1">
    <location>
        <begin position="424"/>
        <end position="444"/>
    </location>
</feature>
<feature type="region of interest" description="Disordered" evidence="1">
    <location>
        <begin position="849"/>
        <end position="886"/>
    </location>
</feature>
<dbReference type="PANTHER" id="PTHR15670">
    <property type="entry name" value="RHO GTPASE ACTIVATING PROTEIN 11A"/>
    <property type="match status" value="1"/>
</dbReference>
<feature type="compositionally biased region" description="Basic and acidic residues" evidence="1">
    <location>
        <begin position="390"/>
        <end position="403"/>
    </location>
</feature>
<dbReference type="InterPro" id="IPR000198">
    <property type="entry name" value="RhoGAP_dom"/>
</dbReference>
<dbReference type="GO" id="GO:0005096">
    <property type="term" value="F:GTPase activator activity"/>
    <property type="evidence" value="ECO:0007669"/>
    <property type="project" value="TreeGrafter"/>
</dbReference>